<gene>
    <name evidence="2" type="ORF">LPLAT_LOCUS6332</name>
</gene>
<sequence>MKGIIANARAIDVSVKLALRSPSFAVPGSHVLVNKDFFEPARACLTHAVHPPDPGGSLTSGKKPERRAAPTP</sequence>
<feature type="compositionally biased region" description="Basic and acidic residues" evidence="1">
    <location>
        <begin position="62"/>
        <end position="72"/>
    </location>
</feature>
<feature type="region of interest" description="Disordered" evidence="1">
    <location>
        <begin position="48"/>
        <end position="72"/>
    </location>
</feature>
<organism evidence="2 3">
    <name type="scientific">Lasius platythorax</name>
    <dbReference type="NCBI Taxonomy" id="488582"/>
    <lineage>
        <taxon>Eukaryota</taxon>
        <taxon>Metazoa</taxon>
        <taxon>Ecdysozoa</taxon>
        <taxon>Arthropoda</taxon>
        <taxon>Hexapoda</taxon>
        <taxon>Insecta</taxon>
        <taxon>Pterygota</taxon>
        <taxon>Neoptera</taxon>
        <taxon>Endopterygota</taxon>
        <taxon>Hymenoptera</taxon>
        <taxon>Apocrita</taxon>
        <taxon>Aculeata</taxon>
        <taxon>Formicoidea</taxon>
        <taxon>Formicidae</taxon>
        <taxon>Formicinae</taxon>
        <taxon>Lasius</taxon>
        <taxon>Lasius</taxon>
    </lineage>
</organism>
<dbReference type="Proteomes" id="UP001497644">
    <property type="component" value="Chromosome 2"/>
</dbReference>
<evidence type="ECO:0000313" key="2">
    <source>
        <dbReference type="EMBL" id="CAL1680277.1"/>
    </source>
</evidence>
<evidence type="ECO:0000256" key="1">
    <source>
        <dbReference type="SAM" id="MobiDB-lite"/>
    </source>
</evidence>
<reference evidence="2" key="1">
    <citation type="submission" date="2024-04" db="EMBL/GenBank/DDBJ databases">
        <authorList>
            <consortium name="Molecular Ecology Group"/>
        </authorList>
    </citation>
    <scope>NUCLEOTIDE SEQUENCE</scope>
</reference>
<proteinExistence type="predicted"/>
<evidence type="ECO:0000313" key="3">
    <source>
        <dbReference type="Proteomes" id="UP001497644"/>
    </source>
</evidence>
<dbReference type="EMBL" id="OZ034825">
    <property type="protein sequence ID" value="CAL1680277.1"/>
    <property type="molecule type" value="Genomic_DNA"/>
</dbReference>
<dbReference type="AlphaFoldDB" id="A0AAV2NLD0"/>
<name>A0AAV2NLD0_9HYME</name>
<keyword evidence="3" id="KW-1185">Reference proteome</keyword>
<accession>A0AAV2NLD0</accession>
<protein>
    <submittedName>
        <fullName evidence="2">Uncharacterized protein</fullName>
    </submittedName>
</protein>